<reference evidence="7 8" key="1">
    <citation type="journal article" date="2020" name="ISME J.">
        <title>Uncovering the hidden diversity of litter-decomposition mechanisms in mushroom-forming fungi.</title>
        <authorList>
            <person name="Floudas D."/>
            <person name="Bentzer J."/>
            <person name="Ahren D."/>
            <person name="Johansson T."/>
            <person name="Persson P."/>
            <person name="Tunlid A."/>
        </authorList>
    </citation>
    <scope>NUCLEOTIDE SEQUENCE [LARGE SCALE GENOMIC DNA]</scope>
    <source>
        <strain evidence="7 8">CBS 101986</strain>
    </source>
</reference>
<name>A0A8H5BHE4_9AGAR</name>
<gene>
    <name evidence="7" type="ORF">D9619_000476</name>
</gene>
<proteinExistence type="inferred from homology"/>
<evidence type="ECO:0000259" key="6">
    <source>
        <dbReference type="SMART" id="SM00849"/>
    </source>
</evidence>
<dbReference type="AlphaFoldDB" id="A0A8H5BHE4"/>
<dbReference type="EMBL" id="JAACJJ010000028">
    <property type="protein sequence ID" value="KAF5322192.1"/>
    <property type="molecule type" value="Genomic_DNA"/>
</dbReference>
<evidence type="ECO:0000313" key="7">
    <source>
        <dbReference type="EMBL" id="KAF5322192.1"/>
    </source>
</evidence>
<dbReference type="GO" id="GO:0046872">
    <property type="term" value="F:metal ion binding"/>
    <property type="evidence" value="ECO:0007669"/>
    <property type="project" value="UniProtKB-KW"/>
</dbReference>
<feature type="domain" description="Metallo-beta-lactamase" evidence="6">
    <location>
        <begin position="43"/>
        <end position="273"/>
    </location>
</feature>
<dbReference type="InterPro" id="IPR036866">
    <property type="entry name" value="RibonucZ/Hydroxyglut_hydro"/>
</dbReference>
<comment type="similarity">
    <text evidence="2">Belongs to the metallo-beta-lactamase superfamily.</text>
</comment>
<dbReference type="PANTHER" id="PTHR42978:SF2">
    <property type="entry name" value="102 KBASES UNSTABLE REGION: FROM 1 TO 119443"/>
    <property type="match status" value="1"/>
</dbReference>
<protein>
    <recommendedName>
        <fullName evidence="6">Metallo-beta-lactamase domain-containing protein</fullName>
    </recommendedName>
</protein>
<dbReference type="Gene3D" id="3.60.15.10">
    <property type="entry name" value="Ribonuclease Z/Hydroxyacylglutathione hydrolase-like"/>
    <property type="match status" value="1"/>
</dbReference>
<accession>A0A8H5BHE4</accession>
<sequence length="295" mass="32948">MSLPNPAENQSFCRVAVLEGGFFECPESLLIKDAQRGARRRMPILCFLIDHSTTHKKILVDCGLRKDLHSYGVPAIDSLIHRSPLRYTVPKSCLEALAEGVVTPDQIDVVFITHCHFDHVGNAPSFLTSQFVVGGDTRELFEQAYPEDPLSLYADGILPKDRTIYIDDWAPLGPFPRTRDFFGDGSLYLVDAPGHLPGHMNVLARTSADGAWIYLAGDSCYHSKVSTGEARIAKGTPWDPNFCIHTNKGNTEETLQRIQEFSKLPRTQVIFSHDLRWYEKNNGGTAFWPGTIESV</sequence>
<dbReference type="SUPFAM" id="SSF56281">
    <property type="entry name" value="Metallo-hydrolase/oxidoreductase"/>
    <property type="match status" value="1"/>
</dbReference>
<dbReference type="OrthoDB" id="10250730at2759"/>
<evidence type="ECO:0000256" key="2">
    <source>
        <dbReference type="ARBA" id="ARBA00007749"/>
    </source>
</evidence>
<organism evidence="7 8">
    <name type="scientific">Psilocybe cf. subviscida</name>
    <dbReference type="NCBI Taxonomy" id="2480587"/>
    <lineage>
        <taxon>Eukaryota</taxon>
        <taxon>Fungi</taxon>
        <taxon>Dikarya</taxon>
        <taxon>Basidiomycota</taxon>
        <taxon>Agaricomycotina</taxon>
        <taxon>Agaricomycetes</taxon>
        <taxon>Agaricomycetidae</taxon>
        <taxon>Agaricales</taxon>
        <taxon>Agaricineae</taxon>
        <taxon>Strophariaceae</taxon>
        <taxon>Psilocybe</taxon>
    </lineage>
</organism>
<evidence type="ECO:0000256" key="1">
    <source>
        <dbReference type="ARBA" id="ARBA00001947"/>
    </source>
</evidence>
<keyword evidence="8" id="KW-1185">Reference proteome</keyword>
<evidence type="ECO:0000256" key="3">
    <source>
        <dbReference type="ARBA" id="ARBA00022723"/>
    </source>
</evidence>
<dbReference type="GO" id="GO:0016787">
    <property type="term" value="F:hydrolase activity"/>
    <property type="evidence" value="ECO:0007669"/>
    <property type="project" value="UniProtKB-KW"/>
</dbReference>
<keyword evidence="3" id="KW-0479">Metal-binding</keyword>
<dbReference type="PANTHER" id="PTHR42978">
    <property type="entry name" value="QUORUM-QUENCHING LACTONASE YTNP-RELATED-RELATED"/>
    <property type="match status" value="1"/>
</dbReference>
<keyword evidence="5" id="KW-0862">Zinc</keyword>
<comment type="caution">
    <text evidence="7">The sequence shown here is derived from an EMBL/GenBank/DDBJ whole genome shotgun (WGS) entry which is preliminary data.</text>
</comment>
<evidence type="ECO:0000313" key="8">
    <source>
        <dbReference type="Proteomes" id="UP000567179"/>
    </source>
</evidence>
<dbReference type="SMART" id="SM00849">
    <property type="entry name" value="Lactamase_B"/>
    <property type="match status" value="1"/>
</dbReference>
<dbReference type="InterPro" id="IPR001279">
    <property type="entry name" value="Metallo-B-lactamas"/>
</dbReference>
<evidence type="ECO:0000256" key="4">
    <source>
        <dbReference type="ARBA" id="ARBA00022801"/>
    </source>
</evidence>
<dbReference type="Pfam" id="PF00753">
    <property type="entry name" value="Lactamase_B"/>
    <property type="match status" value="1"/>
</dbReference>
<dbReference type="InterPro" id="IPR051013">
    <property type="entry name" value="MBL_superfamily_lactonases"/>
</dbReference>
<evidence type="ECO:0000256" key="5">
    <source>
        <dbReference type="ARBA" id="ARBA00022833"/>
    </source>
</evidence>
<dbReference type="Proteomes" id="UP000567179">
    <property type="component" value="Unassembled WGS sequence"/>
</dbReference>
<keyword evidence="4" id="KW-0378">Hydrolase</keyword>
<dbReference type="CDD" id="cd07730">
    <property type="entry name" value="metallo-hydrolase-like_MBL-fold"/>
    <property type="match status" value="1"/>
</dbReference>
<comment type="cofactor">
    <cofactor evidence="1">
        <name>Zn(2+)</name>
        <dbReference type="ChEBI" id="CHEBI:29105"/>
    </cofactor>
</comment>